<dbReference type="Gene3D" id="3.10.450.50">
    <property type="match status" value="1"/>
</dbReference>
<name>A0A1H9QS02_9ACTN</name>
<dbReference type="PANTHER" id="PTHR38436:SF1">
    <property type="entry name" value="ESTER CYCLASE"/>
    <property type="match status" value="1"/>
</dbReference>
<dbReference type="InterPro" id="IPR009959">
    <property type="entry name" value="Cyclase_SnoaL-like"/>
</dbReference>
<dbReference type="OrthoDB" id="3624661at2"/>
<proteinExistence type="predicted"/>
<dbReference type="SUPFAM" id="SSF54427">
    <property type="entry name" value="NTF2-like"/>
    <property type="match status" value="1"/>
</dbReference>
<protein>
    <submittedName>
        <fullName evidence="2">Predicted ester cyclase</fullName>
    </submittedName>
</protein>
<accession>A0A1H9QS02</accession>
<evidence type="ECO:0000313" key="3">
    <source>
        <dbReference type="Proteomes" id="UP000198815"/>
    </source>
</evidence>
<dbReference type="PANTHER" id="PTHR38436">
    <property type="entry name" value="POLYKETIDE CYCLASE SNOAL-LIKE DOMAIN"/>
    <property type="match status" value="1"/>
</dbReference>
<evidence type="ECO:0000313" key="2">
    <source>
        <dbReference type="EMBL" id="SER62503.1"/>
    </source>
</evidence>
<dbReference type="EMBL" id="FOGZ01000004">
    <property type="protein sequence ID" value="SER62503.1"/>
    <property type="molecule type" value="Genomic_DNA"/>
</dbReference>
<feature type="region of interest" description="Disordered" evidence="1">
    <location>
        <begin position="1"/>
        <end position="22"/>
    </location>
</feature>
<reference evidence="2 3" key="1">
    <citation type="submission" date="2016-10" db="EMBL/GenBank/DDBJ databases">
        <authorList>
            <person name="de Groot N.N."/>
        </authorList>
    </citation>
    <scope>NUCLEOTIDE SEQUENCE [LARGE SCALE GENOMIC DNA]</scope>
    <source>
        <strain evidence="2 3">DSM 16859</strain>
    </source>
</reference>
<evidence type="ECO:0000256" key="1">
    <source>
        <dbReference type="SAM" id="MobiDB-lite"/>
    </source>
</evidence>
<dbReference type="Pfam" id="PF07366">
    <property type="entry name" value="SnoaL"/>
    <property type="match status" value="1"/>
</dbReference>
<dbReference type="InterPro" id="IPR032710">
    <property type="entry name" value="NTF2-like_dom_sf"/>
</dbReference>
<dbReference type="STRING" id="64702.SAMN05443377_10448"/>
<gene>
    <name evidence="2" type="ORF">SAMN05443377_10448</name>
</gene>
<dbReference type="GO" id="GO:0030638">
    <property type="term" value="P:polyketide metabolic process"/>
    <property type="evidence" value="ECO:0007669"/>
    <property type="project" value="InterPro"/>
</dbReference>
<dbReference type="Proteomes" id="UP000198815">
    <property type="component" value="Unassembled WGS sequence"/>
</dbReference>
<keyword evidence="3" id="KW-1185">Reference proteome</keyword>
<sequence length="161" mass="17563">MGRRHPRGPPEPGGSSAMAADQPDRGAVDAFYEIFATGDPERMRQVLAPDWRNHPADPGHTPDVSGFIAGVRDTRAALSDLRIDRLATVAQGDLVVCRSRLSGVFVSGLAGLAPTHRAGSFDAMDMHRLRDGLIAETWHFEHPEQLVLEQRVLEQPVEHSG</sequence>
<organism evidence="2 3">
    <name type="scientific">Propionibacterium cyclohexanicum</name>
    <dbReference type="NCBI Taxonomy" id="64702"/>
    <lineage>
        <taxon>Bacteria</taxon>
        <taxon>Bacillati</taxon>
        <taxon>Actinomycetota</taxon>
        <taxon>Actinomycetes</taxon>
        <taxon>Propionibacteriales</taxon>
        <taxon>Propionibacteriaceae</taxon>
        <taxon>Propionibacterium</taxon>
    </lineage>
</organism>
<dbReference type="AlphaFoldDB" id="A0A1H9QS02"/>